<feature type="compositionally biased region" description="Low complexity" evidence="1">
    <location>
        <begin position="35"/>
        <end position="49"/>
    </location>
</feature>
<evidence type="ECO:0000256" key="1">
    <source>
        <dbReference type="SAM" id="MobiDB-lite"/>
    </source>
</evidence>
<reference evidence="2" key="1">
    <citation type="journal article" date="2023" name="DNA Res.">
        <title>Chromosome-level genome assembly of Phrynocephalus forsythii using third-generation DNA sequencing and Hi-C analysis.</title>
        <authorList>
            <person name="Qi Y."/>
            <person name="Zhao W."/>
            <person name="Zhao Y."/>
            <person name="Niu C."/>
            <person name="Cao S."/>
            <person name="Zhang Y."/>
        </authorList>
    </citation>
    <scope>NUCLEOTIDE SEQUENCE</scope>
    <source>
        <tissue evidence="2">Muscle</tissue>
    </source>
</reference>
<gene>
    <name evidence="2" type="ORF">JRQ81_013122</name>
</gene>
<organism evidence="2 3">
    <name type="scientific">Phrynocephalus forsythii</name>
    <dbReference type="NCBI Taxonomy" id="171643"/>
    <lineage>
        <taxon>Eukaryota</taxon>
        <taxon>Metazoa</taxon>
        <taxon>Chordata</taxon>
        <taxon>Craniata</taxon>
        <taxon>Vertebrata</taxon>
        <taxon>Euteleostomi</taxon>
        <taxon>Lepidosauria</taxon>
        <taxon>Squamata</taxon>
        <taxon>Bifurcata</taxon>
        <taxon>Unidentata</taxon>
        <taxon>Episquamata</taxon>
        <taxon>Toxicofera</taxon>
        <taxon>Iguania</taxon>
        <taxon>Acrodonta</taxon>
        <taxon>Agamidae</taxon>
        <taxon>Agaminae</taxon>
        <taxon>Phrynocephalus</taxon>
    </lineage>
</organism>
<feature type="region of interest" description="Disordered" evidence="1">
    <location>
        <begin position="1"/>
        <end position="59"/>
    </location>
</feature>
<evidence type="ECO:0000313" key="3">
    <source>
        <dbReference type="Proteomes" id="UP001142489"/>
    </source>
</evidence>
<name>A0A9Q0XZJ9_9SAUR</name>
<comment type="caution">
    <text evidence="2">The sequence shown here is derived from an EMBL/GenBank/DDBJ whole genome shotgun (WGS) entry which is preliminary data.</text>
</comment>
<accession>A0A9Q0XZJ9</accession>
<evidence type="ECO:0000313" key="2">
    <source>
        <dbReference type="EMBL" id="KAJ7335181.1"/>
    </source>
</evidence>
<dbReference type="EMBL" id="JAPFRF010000004">
    <property type="protein sequence ID" value="KAJ7335181.1"/>
    <property type="molecule type" value="Genomic_DNA"/>
</dbReference>
<keyword evidence="3" id="KW-1185">Reference proteome</keyword>
<dbReference type="Proteomes" id="UP001142489">
    <property type="component" value="Unassembled WGS sequence"/>
</dbReference>
<proteinExistence type="predicted"/>
<dbReference type="AlphaFoldDB" id="A0A9Q0XZJ9"/>
<protein>
    <submittedName>
        <fullName evidence="2">Uncharacterized protein</fullName>
    </submittedName>
</protein>
<sequence length="125" mass="13598">MSRRRRRATHLAEMPGDAARTPSGKRRVSGGNEASLLNSLSTGSTSQQGKENPGLAGQKALPFFTSRSLQCRSCASGSFGETSRKVESTKELEKSEAMFAFKRLLVVMQWEAKDALSPNICGEIF</sequence>